<dbReference type="InterPro" id="IPR036188">
    <property type="entry name" value="FAD/NAD-bd_sf"/>
</dbReference>
<dbReference type="PANTHER" id="PTHR10742:SF410">
    <property type="entry name" value="LYSINE-SPECIFIC HISTONE DEMETHYLASE 2"/>
    <property type="match status" value="1"/>
</dbReference>
<dbReference type="Proteomes" id="UP000640335">
    <property type="component" value="Unassembled WGS sequence"/>
</dbReference>
<comment type="caution">
    <text evidence="2">The sequence shown here is derived from an EMBL/GenBank/DDBJ whole genome shotgun (WGS) entry which is preliminary data.</text>
</comment>
<proteinExistence type="predicted"/>
<dbReference type="SUPFAM" id="SSF51905">
    <property type="entry name" value="FAD/NAD(P)-binding domain"/>
    <property type="match status" value="1"/>
</dbReference>
<keyword evidence="3" id="KW-1185">Reference proteome</keyword>
<dbReference type="RefSeq" id="WP_191749745.1">
    <property type="nucleotide sequence ID" value="NZ_JACSQZ010000020.1"/>
</dbReference>
<dbReference type="Pfam" id="PF01593">
    <property type="entry name" value="Amino_oxidase"/>
    <property type="match status" value="1"/>
</dbReference>
<evidence type="ECO:0000259" key="1">
    <source>
        <dbReference type="Pfam" id="PF01593"/>
    </source>
</evidence>
<feature type="domain" description="Amine oxidase" evidence="1">
    <location>
        <begin position="69"/>
        <end position="537"/>
    </location>
</feature>
<evidence type="ECO:0000313" key="2">
    <source>
        <dbReference type="EMBL" id="MBD7914981.1"/>
    </source>
</evidence>
<dbReference type="PANTHER" id="PTHR10742">
    <property type="entry name" value="FLAVIN MONOAMINE OXIDASE"/>
    <property type="match status" value="1"/>
</dbReference>
<dbReference type="Gene3D" id="3.50.50.60">
    <property type="entry name" value="FAD/NAD(P)-binding domain"/>
    <property type="match status" value="1"/>
</dbReference>
<organism evidence="2 3">
    <name type="scientific">Clostridium gallinarum</name>
    <dbReference type="NCBI Taxonomy" id="2762246"/>
    <lineage>
        <taxon>Bacteria</taxon>
        <taxon>Bacillati</taxon>
        <taxon>Bacillota</taxon>
        <taxon>Clostridia</taxon>
        <taxon>Eubacteriales</taxon>
        <taxon>Clostridiaceae</taxon>
        <taxon>Clostridium</taxon>
    </lineage>
</organism>
<dbReference type="InterPro" id="IPR050281">
    <property type="entry name" value="Flavin_monoamine_oxidase"/>
</dbReference>
<sequence length="544" mass="63668">MPGDNKINKDYNPSDYDRYNILKDELKKENRIEDLENIIRLMSPPEEIINICKSELGKNIKVAIVGAGLSGLSAAFELKKIGCNVTIFEQSGRIGGRTYTYYFDRVNNKYGDFGETSIPISHYTTWHYINLFNLETEVINTDINYYYLRDSLDSIIENKKLKNVYAKYDLTEEDIKKLNRKDYLKVLNKYIKYLSPKEREELISIKEVYSKKIIELDKLTLKKIYEKEGYSEDAINLIGYLLGNKEYFNYSLIEILEQEYTLDFKNNYAIKGGMIKLPFAIYEALINNESQVYININKEILGEVDIKFGFSIEEIDCIEKINLKYKDLENNILYKDEFDYVIYTEPIRNLKRILIKTNISSVKLRAIDDINLVNSQKIYLYLKNKFWKEEGNEDKFKYGRLITDLPVYSIYYFSEKTNESVVLLASYGLSDKSVGFTNLDEEIKIQDTIKYIERIHNLPSGYIDSILLDYNVLSWEDIRYIWGYSTMFKPEEKTLYSYGISKPEFNNKLFFAGENTSGKHGTQQGELQSGMIVASKIVEEILKK</sequence>
<dbReference type="SUPFAM" id="SSF54373">
    <property type="entry name" value="FAD-linked reductases, C-terminal domain"/>
    <property type="match status" value="1"/>
</dbReference>
<dbReference type="PRINTS" id="PR00419">
    <property type="entry name" value="ADXRDTASE"/>
</dbReference>
<accession>A0ABR8Q3J6</accession>
<dbReference type="Gene3D" id="1.10.405.10">
    <property type="entry name" value="Guanine Nucleotide Dissociation Inhibitor, domain 1"/>
    <property type="match status" value="1"/>
</dbReference>
<dbReference type="InterPro" id="IPR002937">
    <property type="entry name" value="Amino_oxidase"/>
</dbReference>
<evidence type="ECO:0000313" key="3">
    <source>
        <dbReference type="Proteomes" id="UP000640335"/>
    </source>
</evidence>
<protein>
    <submittedName>
        <fullName evidence="2">FAD-dependent oxidoreductase</fullName>
    </submittedName>
</protein>
<dbReference type="EMBL" id="JACSQZ010000020">
    <property type="protein sequence ID" value="MBD7914981.1"/>
    <property type="molecule type" value="Genomic_DNA"/>
</dbReference>
<gene>
    <name evidence="2" type="ORF">H9660_07450</name>
</gene>
<reference evidence="2 3" key="1">
    <citation type="submission" date="2020-08" db="EMBL/GenBank/DDBJ databases">
        <title>A Genomic Blueprint of the Chicken Gut Microbiome.</title>
        <authorList>
            <person name="Gilroy R."/>
            <person name="Ravi A."/>
            <person name="Getino M."/>
            <person name="Pursley I."/>
            <person name="Horton D.L."/>
            <person name="Alikhan N.-F."/>
            <person name="Baker D."/>
            <person name="Gharbi K."/>
            <person name="Hall N."/>
            <person name="Watson M."/>
            <person name="Adriaenssens E.M."/>
            <person name="Foster-Nyarko E."/>
            <person name="Jarju S."/>
            <person name="Secka A."/>
            <person name="Antonio M."/>
            <person name="Oren A."/>
            <person name="Chaudhuri R."/>
            <person name="La Ragione R.M."/>
            <person name="Hildebrand F."/>
            <person name="Pallen M.J."/>
        </authorList>
    </citation>
    <scope>NUCLEOTIDE SEQUENCE [LARGE SCALE GENOMIC DNA]</scope>
    <source>
        <strain evidence="2 3">Sa3CUN1</strain>
    </source>
</reference>
<name>A0ABR8Q3J6_9CLOT</name>
<dbReference type="Gene3D" id="3.90.660.10">
    <property type="match status" value="1"/>
</dbReference>